<keyword evidence="3 5" id="KW-0949">S-adenosyl-L-methionine</keyword>
<feature type="binding site" evidence="5">
    <location>
        <begin position="277"/>
        <end position="283"/>
    </location>
    <ligand>
        <name>S-adenosyl-L-methionine</name>
        <dbReference type="ChEBI" id="CHEBI:59789"/>
    </ligand>
</feature>
<dbReference type="Pfam" id="PF01029">
    <property type="entry name" value="NusB"/>
    <property type="match status" value="1"/>
</dbReference>
<evidence type="ECO:0000256" key="1">
    <source>
        <dbReference type="ARBA" id="ARBA00022603"/>
    </source>
</evidence>
<evidence type="ECO:0000313" key="9">
    <source>
        <dbReference type="Proteomes" id="UP000460650"/>
    </source>
</evidence>
<evidence type="ECO:0000256" key="5">
    <source>
        <dbReference type="PROSITE-ProRule" id="PRU01023"/>
    </source>
</evidence>
<dbReference type="RefSeq" id="WP_151647807.1">
    <property type="nucleotide sequence ID" value="NZ_WBVY01000005.1"/>
</dbReference>
<keyword evidence="1 5" id="KW-0489">Methyltransferase</keyword>
<keyword evidence="2 5" id="KW-0808">Transferase</keyword>
<dbReference type="InterPro" id="IPR049560">
    <property type="entry name" value="MeTrfase_RsmB-F_NOP2_cat"/>
</dbReference>
<dbReference type="SUPFAM" id="SSF53335">
    <property type="entry name" value="S-adenosyl-L-methionine-dependent methyltransferases"/>
    <property type="match status" value="1"/>
</dbReference>
<dbReference type="SUPFAM" id="SSF48013">
    <property type="entry name" value="NusB-like"/>
    <property type="match status" value="1"/>
</dbReference>
<feature type="region of interest" description="Disordered" evidence="6">
    <location>
        <begin position="1"/>
        <end position="27"/>
    </location>
</feature>
<comment type="similarity">
    <text evidence="5">Belongs to the class I-like SAM-binding methyltransferase superfamily. RsmB/NOP family.</text>
</comment>
<dbReference type="Pfam" id="PF01189">
    <property type="entry name" value="Methyltr_RsmB-F"/>
    <property type="match status" value="1"/>
</dbReference>
<name>A0A7V7VRD4_9HYPH</name>
<dbReference type="Gene3D" id="1.10.940.10">
    <property type="entry name" value="NusB-like"/>
    <property type="match status" value="1"/>
</dbReference>
<dbReference type="Gene3D" id="3.40.50.150">
    <property type="entry name" value="Vaccinia Virus protein VP39"/>
    <property type="match status" value="1"/>
</dbReference>
<feature type="binding site" evidence="5">
    <location>
        <position position="298"/>
    </location>
    <ligand>
        <name>S-adenosyl-L-methionine</name>
        <dbReference type="ChEBI" id="CHEBI:59789"/>
    </ligand>
</feature>
<feature type="domain" description="SAM-dependent MTase RsmB/NOP-type" evidence="7">
    <location>
        <begin position="185"/>
        <end position="472"/>
    </location>
</feature>
<comment type="caution">
    <text evidence="5">Lacks conserved residue(s) required for the propagation of feature annotation.</text>
</comment>
<comment type="caution">
    <text evidence="8">The sequence shown here is derived from an EMBL/GenBank/DDBJ whole genome shotgun (WGS) entry which is preliminary data.</text>
</comment>
<dbReference type="PROSITE" id="PS51686">
    <property type="entry name" value="SAM_MT_RSMB_NOP"/>
    <property type="match status" value="1"/>
</dbReference>
<dbReference type="GO" id="GO:0008173">
    <property type="term" value="F:RNA methyltransferase activity"/>
    <property type="evidence" value="ECO:0007669"/>
    <property type="project" value="InterPro"/>
</dbReference>
<accession>A0A7V7VRD4</accession>
<dbReference type="InterPro" id="IPR035926">
    <property type="entry name" value="NusB-like_sf"/>
</dbReference>
<reference evidence="8 9" key="1">
    <citation type="submission" date="2019-09" db="EMBL/GenBank/DDBJ databases">
        <title>Taxonomic organization of the family Brucellaceae based on a phylogenomic approach.</title>
        <authorList>
            <person name="Leclercq S."/>
            <person name="Cloeckaert A."/>
            <person name="Zygmunt M.S."/>
        </authorList>
    </citation>
    <scope>NUCLEOTIDE SEQUENCE [LARGE SCALE GENOMIC DNA]</scope>
    <source>
        <strain evidence="8 9">TA93</strain>
    </source>
</reference>
<feature type="active site" description="Nucleophile" evidence="5">
    <location>
        <position position="393"/>
    </location>
</feature>
<organism evidence="8 9">
    <name type="scientific">Brucella tritici</name>
    <dbReference type="NCBI Taxonomy" id="94626"/>
    <lineage>
        <taxon>Bacteria</taxon>
        <taxon>Pseudomonadati</taxon>
        <taxon>Pseudomonadota</taxon>
        <taxon>Alphaproteobacteria</taxon>
        <taxon>Hyphomicrobiales</taxon>
        <taxon>Brucellaceae</taxon>
        <taxon>Brucella/Ochrobactrum group</taxon>
        <taxon>Brucella</taxon>
    </lineage>
</organism>
<sequence length="473" mass="51316">MNDKKPAPKRGNKKPQMNTNAANDRPGLRPGLAARLCAARLLGAVIEKNTSLDGLTDNTHGHPQYLTLEPRDRALVRAILGSALRNRGSIERAINKRLDRPLPENAVALKHLLHVAIAQIFYLDLPDHSAVDLAVEAANNDPRNRKYAGLVNALLRRLSRNKERALAHTLEPETNVPEWFAKSITDAYGAEKAAAILAMHAYEPPIDFTVKGDAKAWAEKLGGTALPNGSVRLQTVEGNLTDLPGFAEGDWWVQDVAASLPARLMGDIKGKRVADLCAAPGGKTAQLVLQGADVTALDLSENRLKRLRGNLERLGFEAKTVATNLMDFQPDELFDAVLLDAPCSSTGTVRRHPDVPWTKTPQDIAKLAELQGKLLAHAATLVKPGGIIVFSNCSLHPLEGEEMARKAAENPLLEPFPITEQDCSSLNGLLDGLVTAEGFLRSTPADLPPDRFEGNPQMAGMDGFFAARFKRRS</sequence>
<dbReference type="PRINTS" id="PR02008">
    <property type="entry name" value="RCMTFAMILY"/>
</dbReference>
<evidence type="ECO:0000256" key="4">
    <source>
        <dbReference type="ARBA" id="ARBA00022884"/>
    </source>
</evidence>
<dbReference type="InterPro" id="IPR023267">
    <property type="entry name" value="RCMT"/>
</dbReference>
<dbReference type="GO" id="GO:0001510">
    <property type="term" value="P:RNA methylation"/>
    <property type="evidence" value="ECO:0007669"/>
    <property type="project" value="InterPro"/>
</dbReference>
<evidence type="ECO:0000313" key="8">
    <source>
        <dbReference type="EMBL" id="KAB2655507.1"/>
    </source>
</evidence>
<evidence type="ECO:0000259" key="7">
    <source>
        <dbReference type="PROSITE" id="PS51686"/>
    </source>
</evidence>
<dbReference type="PANTHER" id="PTHR22807:SF61">
    <property type="entry name" value="NOL1_NOP2_SUN FAMILY PROTEIN _ ANTITERMINATION NUSB DOMAIN-CONTAINING PROTEIN"/>
    <property type="match status" value="1"/>
</dbReference>
<dbReference type="CDD" id="cd02440">
    <property type="entry name" value="AdoMet_MTases"/>
    <property type="match status" value="1"/>
</dbReference>
<dbReference type="InterPro" id="IPR001678">
    <property type="entry name" value="MeTrfase_RsmB-F_NOP2_dom"/>
</dbReference>
<protein>
    <submittedName>
        <fullName evidence="8">Methyltransferase domain-containing protein</fullName>
    </submittedName>
</protein>
<dbReference type="InterPro" id="IPR029063">
    <property type="entry name" value="SAM-dependent_MTases_sf"/>
</dbReference>
<evidence type="ECO:0000256" key="6">
    <source>
        <dbReference type="SAM" id="MobiDB-lite"/>
    </source>
</evidence>
<proteinExistence type="inferred from homology"/>
<dbReference type="EMBL" id="WBVY01000005">
    <property type="protein sequence ID" value="KAB2655507.1"/>
    <property type="molecule type" value="Genomic_DNA"/>
</dbReference>
<evidence type="ECO:0000256" key="2">
    <source>
        <dbReference type="ARBA" id="ARBA00022679"/>
    </source>
</evidence>
<dbReference type="GO" id="GO:0006355">
    <property type="term" value="P:regulation of DNA-templated transcription"/>
    <property type="evidence" value="ECO:0007669"/>
    <property type="project" value="InterPro"/>
</dbReference>
<evidence type="ECO:0000256" key="3">
    <source>
        <dbReference type="ARBA" id="ARBA00022691"/>
    </source>
</evidence>
<feature type="binding site" evidence="5">
    <location>
        <position position="340"/>
    </location>
    <ligand>
        <name>S-adenosyl-L-methionine</name>
        <dbReference type="ChEBI" id="CHEBI:59789"/>
    </ligand>
</feature>
<dbReference type="GO" id="GO:0003723">
    <property type="term" value="F:RNA binding"/>
    <property type="evidence" value="ECO:0007669"/>
    <property type="project" value="UniProtKB-UniRule"/>
</dbReference>
<keyword evidence="4 5" id="KW-0694">RNA-binding</keyword>
<gene>
    <name evidence="8" type="ORF">F9K94_19250</name>
</gene>
<dbReference type="PANTHER" id="PTHR22807">
    <property type="entry name" value="NOP2 YEAST -RELATED NOL1/NOP2/FMU SUN DOMAIN-CONTAINING"/>
    <property type="match status" value="1"/>
</dbReference>
<dbReference type="InterPro" id="IPR006027">
    <property type="entry name" value="NusB_RsmB_TIM44"/>
</dbReference>
<dbReference type="Proteomes" id="UP000460650">
    <property type="component" value="Unassembled WGS sequence"/>
</dbReference>
<dbReference type="AlphaFoldDB" id="A0A7V7VRD4"/>